<feature type="binding site" evidence="4">
    <location>
        <position position="94"/>
    </location>
    <ligand>
        <name>S-adenosyl-L-methionine</name>
        <dbReference type="ChEBI" id="CHEBI:59789"/>
    </ligand>
</feature>
<keyword evidence="1 4" id="KW-0489">Methyltransferase</keyword>
<feature type="binding site" evidence="4">
    <location>
        <begin position="122"/>
        <end position="123"/>
    </location>
    <ligand>
        <name>S-adenosyl-L-methionine</name>
        <dbReference type="ChEBI" id="CHEBI:59789"/>
    </ligand>
</feature>
<dbReference type="Pfam" id="PF01596">
    <property type="entry name" value="Methyltransf_3"/>
    <property type="match status" value="1"/>
</dbReference>
<feature type="binding site" evidence="4">
    <location>
        <position position="142"/>
    </location>
    <ligand>
        <name>S-adenosyl-L-methionine</name>
        <dbReference type="ChEBI" id="CHEBI:59789"/>
    </ligand>
</feature>
<gene>
    <name evidence="4" type="primary">trmR</name>
    <name evidence="5" type="ORF">F9U64_18080</name>
</gene>
<dbReference type="GO" id="GO:0016300">
    <property type="term" value="F:tRNA (uridine) methyltransferase activity"/>
    <property type="evidence" value="ECO:0007669"/>
    <property type="project" value="UniProtKB-UniRule"/>
</dbReference>
<dbReference type="InterPro" id="IPR050362">
    <property type="entry name" value="Cation-dep_OMT"/>
</dbReference>
<comment type="subunit">
    <text evidence="4">Homodimer.</text>
</comment>
<comment type="similarity">
    <text evidence="4">Belongs to the class I-like SAM-binding methyltransferase superfamily. Cation-dependent O-methyltransferase family.</text>
</comment>
<dbReference type="PANTHER" id="PTHR10509">
    <property type="entry name" value="O-METHYLTRANSFERASE-RELATED"/>
    <property type="match status" value="1"/>
</dbReference>
<feature type="binding site" evidence="4">
    <location>
        <position position="47"/>
    </location>
    <ligand>
        <name>S-adenosyl-L-methionine</name>
        <dbReference type="ChEBI" id="CHEBI:59789"/>
    </ligand>
</feature>
<evidence type="ECO:0000313" key="5">
    <source>
        <dbReference type="EMBL" id="KAB8127301.1"/>
    </source>
</evidence>
<name>A0A7C8KQ56_9BACI</name>
<comment type="function">
    <text evidence="4">Catalyzes the methylation of 5-hydroxyuridine (ho5U) to form 5-methoxyuridine (mo5U) at position 34 in tRNAs.</text>
</comment>
<reference evidence="5 6" key="1">
    <citation type="submission" date="2019-10" db="EMBL/GenBank/DDBJ databases">
        <title>Gracilibacillus sp. nov. isolated from rice seeds.</title>
        <authorList>
            <person name="He S."/>
        </authorList>
    </citation>
    <scope>NUCLEOTIDE SEQUENCE [LARGE SCALE GENOMIC DNA]</scope>
    <source>
        <strain evidence="5 6">TD8</strain>
    </source>
</reference>
<dbReference type="OrthoDB" id="9799672at2"/>
<evidence type="ECO:0000256" key="2">
    <source>
        <dbReference type="ARBA" id="ARBA00022679"/>
    </source>
</evidence>
<dbReference type="InterPro" id="IPR002935">
    <property type="entry name" value="SAM_O-MeTrfase"/>
</dbReference>
<evidence type="ECO:0000256" key="1">
    <source>
        <dbReference type="ARBA" id="ARBA00022603"/>
    </source>
</evidence>
<comment type="catalytic activity">
    <reaction evidence="4">
        <text>5-hydroxyuridine(34) in tRNA + S-adenosyl-L-methionine = 5-methoxyuridine(34) in tRNA + S-adenosyl-L-homocysteine + H(+)</text>
        <dbReference type="Rhea" id="RHEA:60524"/>
        <dbReference type="Rhea" id="RHEA-COMP:13381"/>
        <dbReference type="Rhea" id="RHEA-COMP:15591"/>
        <dbReference type="ChEBI" id="CHEBI:15378"/>
        <dbReference type="ChEBI" id="CHEBI:57856"/>
        <dbReference type="ChEBI" id="CHEBI:59789"/>
        <dbReference type="ChEBI" id="CHEBI:136877"/>
        <dbReference type="ChEBI" id="CHEBI:143860"/>
    </reaction>
</comment>
<dbReference type="GO" id="GO:0030488">
    <property type="term" value="P:tRNA methylation"/>
    <property type="evidence" value="ECO:0007669"/>
    <property type="project" value="UniProtKB-UniRule"/>
</dbReference>
<proteinExistence type="inferred from homology"/>
<feature type="binding site" evidence="4">
    <location>
        <position position="169"/>
    </location>
    <ligand>
        <name>Mg(2+)</name>
        <dbReference type="ChEBI" id="CHEBI:18420"/>
    </ligand>
</feature>
<keyword evidence="4" id="KW-0819">tRNA processing</keyword>
<evidence type="ECO:0000313" key="6">
    <source>
        <dbReference type="Proteomes" id="UP000480246"/>
    </source>
</evidence>
<accession>A0A7C8KQ56</accession>
<protein>
    <recommendedName>
        <fullName evidence="4">tRNA 5-hydroxyuridine methyltransferase</fullName>
        <ecNumber evidence="4">2.1.1.-</ecNumber>
    </recommendedName>
    <alternativeName>
        <fullName evidence="4">ho5U methyltransferase</fullName>
    </alternativeName>
</protein>
<keyword evidence="2 4" id="KW-0808">Transferase</keyword>
<dbReference type="PROSITE" id="PS51682">
    <property type="entry name" value="SAM_OMT_I"/>
    <property type="match status" value="1"/>
</dbReference>
<keyword evidence="6" id="KW-1185">Reference proteome</keyword>
<dbReference type="Proteomes" id="UP000480246">
    <property type="component" value="Unassembled WGS sequence"/>
</dbReference>
<dbReference type="AlphaFoldDB" id="A0A7C8KQ56"/>
<feature type="binding site" evidence="4">
    <location>
        <position position="77"/>
    </location>
    <ligand>
        <name>S-adenosyl-L-methionine</name>
        <dbReference type="ChEBI" id="CHEBI:59789"/>
    </ligand>
</feature>
<dbReference type="EC" id="2.1.1.-" evidence="4"/>
<dbReference type="Gene3D" id="3.40.50.150">
    <property type="entry name" value="Vaccinia Virus protein VP39"/>
    <property type="match status" value="1"/>
</dbReference>
<keyword evidence="3 4" id="KW-0949">S-adenosyl-L-methionine</keyword>
<dbReference type="HAMAP" id="MF_02217">
    <property type="entry name" value="TrmR_methyltr"/>
    <property type="match status" value="1"/>
</dbReference>
<dbReference type="CDD" id="cd02440">
    <property type="entry name" value="AdoMet_MTases"/>
    <property type="match status" value="1"/>
</dbReference>
<comment type="caution">
    <text evidence="5">The sequence shown here is derived from an EMBL/GenBank/DDBJ whole genome shotgun (WGS) entry which is preliminary data.</text>
</comment>
<dbReference type="EMBL" id="WEID01000093">
    <property type="protein sequence ID" value="KAB8127301.1"/>
    <property type="molecule type" value="Genomic_DNA"/>
</dbReference>
<keyword evidence="4" id="KW-0479">Metal-binding</keyword>
<feature type="binding site" evidence="4">
    <location>
        <position position="168"/>
    </location>
    <ligand>
        <name>Mg(2+)</name>
        <dbReference type="ChEBI" id="CHEBI:18420"/>
    </ligand>
</feature>
<dbReference type="InterPro" id="IPR043675">
    <property type="entry name" value="TrmR_methyltr"/>
</dbReference>
<dbReference type="SUPFAM" id="SSF53335">
    <property type="entry name" value="S-adenosyl-L-methionine-dependent methyltransferases"/>
    <property type="match status" value="1"/>
</dbReference>
<dbReference type="PANTHER" id="PTHR10509:SF14">
    <property type="entry name" value="CAFFEOYL-COA O-METHYLTRANSFERASE 3-RELATED"/>
    <property type="match status" value="1"/>
</dbReference>
<dbReference type="GO" id="GO:0000287">
    <property type="term" value="F:magnesium ion binding"/>
    <property type="evidence" value="ECO:0007669"/>
    <property type="project" value="UniProtKB-UniRule"/>
</dbReference>
<dbReference type="GO" id="GO:0008171">
    <property type="term" value="F:O-methyltransferase activity"/>
    <property type="evidence" value="ECO:0007669"/>
    <property type="project" value="InterPro"/>
</dbReference>
<evidence type="ECO:0000256" key="4">
    <source>
        <dbReference type="HAMAP-Rule" id="MF_02217"/>
    </source>
</evidence>
<dbReference type="GO" id="GO:0008757">
    <property type="term" value="F:S-adenosylmethionine-dependent methyltransferase activity"/>
    <property type="evidence" value="ECO:0007669"/>
    <property type="project" value="TreeGrafter"/>
</dbReference>
<organism evidence="5 6">
    <name type="scientific">Gracilibacillus oryzae</name>
    <dbReference type="NCBI Taxonomy" id="1672701"/>
    <lineage>
        <taxon>Bacteria</taxon>
        <taxon>Bacillati</taxon>
        <taxon>Bacillota</taxon>
        <taxon>Bacilli</taxon>
        <taxon>Bacillales</taxon>
        <taxon>Bacillaceae</taxon>
        <taxon>Gracilibacillus</taxon>
    </lineage>
</organism>
<keyword evidence="4" id="KW-0460">Magnesium</keyword>
<sequence length="230" mass="26224">MISLQGKEGQALLDPNVLSYLVNLNQKNEQWIRELEDEAIENHVPIMDKIGIAFLEQIIRIKQPENILEIGAAIGYSSLRMAYAYKHTKIVTIERDQAMYERATHHIAERKKEDQIDVIFGDALDVAETVEQKAPYDLIFIDAAKGQYQKFFTMYEKMLSPDGMIVTDNVLFRGLVADHRDASKRMQKLAEKINSYNKWLTDHGSYHTTILPVGDGIAISVPKAKEEVSE</sequence>
<evidence type="ECO:0000256" key="3">
    <source>
        <dbReference type="ARBA" id="ARBA00022691"/>
    </source>
</evidence>
<feature type="binding site" evidence="4">
    <location>
        <position position="142"/>
    </location>
    <ligand>
        <name>Mg(2+)</name>
        <dbReference type="ChEBI" id="CHEBI:18420"/>
    </ligand>
</feature>
<dbReference type="InterPro" id="IPR029063">
    <property type="entry name" value="SAM-dependent_MTases_sf"/>
</dbReference>